<feature type="signal peptide" evidence="1">
    <location>
        <begin position="1"/>
        <end position="22"/>
    </location>
</feature>
<evidence type="ECO:0000256" key="1">
    <source>
        <dbReference type="SAM" id="SignalP"/>
    </source>
</evidence>
<feature type="chain" id="PRO_5045795594" description="Glycoside hydrolase family 43 protein" evidence="1">
    <location>
        <begin position="23"/>
        <end position="914"/>
    </location>
</feature>
<evidence type="ECO:0008006" key="4">
    <source>
        <dbReference type="Google" id="ProtNLM"/>
    </source>
</evidence>
<protein>
    <recommendedName>
        <fullName evidence="4">Glycoside hydrolase family 43 protein</fullName>
    </recommendedName>
</protein>
<keyword evidence="3" id="KW-1185">Reference proteome</keyword>
<evidence type="ECO:0000313" key="2">
    <source>
        <dbReference type="EMBL" id="KAL1632300.1"/>
    </source>
</evidence>
<dbReference type="InterPro" id="IPR043750">
    <property type="entry name" value="DUF5695"/>
</dbReference>
<reference evidence="2 3" key="1">
    <citation type="submission" date="2024-02" db="EMBL/GenBank/DDBJ databases">
        <title>De novo assembly and annotation of 12 fungi associated with fruit tree decline syndrome in Ontario, Canada.</title>
        <authorList>
            <person name="Sulman M."/>
            <person name="Ellouze W."/>
            <person name="Ilyukhin E."/>
        </authorList>
    </citation>
    <scope>NUCLEOTIDE SEQUENCE [LARGE SCALE GENOMIC DNA]</scope>
    <source>
        <strain evidence="2 3">M1-105</strain>
    </source>
</reference>
<comment type="caution">
    <text evidence="2">The sequence shown here is derived from an EMBL/GenBank/DDBJ whole genome shotgun (WGS) entry which is preliminary data.</text>
</comment>
<proteinExistence type="predicted"/>
<evidence type="ECO:0000313" key="3">
    <source>
        <dbReference type="Proteomes" id="UP001521116"/>
    </source>
</evidence>
<organism evidence="2 3">
    <name type="scientific">Neofusicoccum ribis</name>
    <dbReference type="NCBI Taxonomy" id="45134"/>
    <lineage>
        <taxon>Eukaryota</taxon>
        <taxon>Fungi</taxon>
        <taxon>Dikarya</taxon>
        <taxon>Ascomycota</taxon>
        <taxon>Pezizomycotina</taxon>
        <taxon>Dothideomycetes</taxon>
        <taxon>Dothideomycetes incertae sedis</taxon>
        <taxon>Botryosphaeriales</taxon>
        <taxon>Botryosphaeriaceae</taxon>
        <taxon>Neofusicoccum</taxon>
    </lineage>
</organism>
<dbReference type="Pfam" id="PF18951">
    <property type="entry name" value="DUF5695"/>
    <property type="match status" value="1"/>
</dbReference>
<dbReference type="EMBL" id="JAJVDC020000031">
    <property type="protein sequence ID" value="KAL1632300.1"/>
    <property type="molecule type" value="Genomic_DNA"/>
</dbReference>
<dbReference type="Proteomes" id="UP001521116">
    <property type="component" value="Unassembled WGS sequence"/>
</dbReference>
<sequence length="914" mass="98016">MVLRDPVPRLLALASLIALVSAQTDFSTDNFQGVFAAGSQVLQSLKPASQASFDFSPADVFSSRNGNGNYHTGDLTFRYRTGTTGAWQDANTAAEKAPVTSTPANGALASANLAPTLANSSSSLNVTRKWIDVDGDLGLEFTLTNAADDTVEIGSLGFPIEFNNIFTGRTAVETRDNCVLLDPYIGLHAGYVQVTRLTGTGPNLVITPLTNATKFEAWRFLPEASVEPLYYQSQTYEGNYEYQVHTKAWAENEWSGVEPWNEPTSSVLEPGANITVGLRFSLAASNPAIEDTVKASGTPLAVGIPGYVLPADVVGRLFLHTNDTVATITSTPDGAFTFGAARPFDGGVEYALTPSASAWGRVRVDIAYASGKTQTVHYRVTKSAPEAIADLGSFFTTEAWFTDAGDPFGRASSVITYDRIAGAQVAQDNRVWIAGLSDEAGAGSWLATAVKQAMQPAAAEVAKLETFVADVVWGTLQVAEAGDTQYGVRKSVFYYEPAAVPDYAYSADIGWDTWSAWNKEAAYDLGRGYNYVHVVGLYWSLYRAGRAVPEVLTKQTAEEYLLRAHETILYMMSTDSSGNHKVSYWDVGQMGETVYGQVLSDLKAEGLSEQATALEAAMKTRADLWATQEDPFGSEMAWDSTGQEGVYYWTKYFGDDTSAEKTINSIVGYMPTVAHWGWNGNARRYWDFIYGGKLQRLERQIHHYGSGLNSLPLLSAFRSDPSAANFYFLRVGHGGNQGPLSNIDAAGFAAAAFHSWPDTLAWDGYSGDYGPGFLGHALGAATYLVKHDAYGWAAFGGNVVNGTDASVTVEPKDAARRRVFVAPLGLYVQVDAGVIDSFTYAPATGKVSVGVASNIRGGAKGESAASAVVTFEQTAEIEGVGAINVTTTGLERKKGGWVVPLDDDAVHTVEFGAA</sequence>
<keyword evidence="1" id="KW-0732">Signal</keyword>
<gene>
    <name evidence="2" type="ORF">SLS56_003715</name>
</gene>
<accession>A0ABR3SY89</accession>
<name>A0ABR3SY89_9PEZI</name>